<dbReference type="NCBIfam" id="TIGR03025">
    <property type="entry name" value="EPS_sugtrans"/>
    <property type="match status" value="1"/>
</dbReference>
<organism evidence="10 11">
    <name type="scientific">Sphingomonas citri</name>
    <dbReference type="NCBI Taxonomy" id="2862499"/>
    <lineage>
        <taxon>Bacteria</taxon>
        <taxon>Pseudomonadati</taxon>
        <taxon>Pseudomonadota</taxon>
        <taxon>Alphaproteobacteria</taxon>
        <taxon>Sphingomonadales</taxon>
        <taxon>Sphingomonadaceae</taxon>
        <taxon>Sphingomonas</taxon>
    </lineage>
</organism>
<comment type="similarity">
    <text evidence="2">Belongs to the bacterial sugar transferase family.</text>
</comment>
<dbReference type="Proteomes" id="UP000759103">
    <property type="component" value="Unassembled WGS sequence"/>
</dbReference>
<dbReference type="GO" id="GO:0089702">
    <property type="term" value="F:undecaprenyl-phosphate glucose phosphotransferase activity"/>
    <property type="evidence" value="ECO:0007669"/>
    <property type="project" value="UniProtKB-EC"/>
</dbReference>
<feature type="domain" description="Bacterial sugar transferase" evidence="9">
    <location>
        <begin position="299"/>
        <end position="487"/>
    </location>
</feature>
<accession>A0ABS7BMH7</accession>
<evidence type="ECO:0000256" key="8">
    <source>
        <dbReference type="SAM" id="Phobius"/>
    </source>
</evidence>
<proteinExistence type="inferred from homology"/>
<dbReference type="Pfam" id="PF13727">
    <property type="entry name" value="CoA_binding_3"/>
    <property type="match status" value="1"/>
</dbReference>
<dbReference type="Pfam" id="PF02397">
    <property type="entry name" value="Bac_transf"/>
    <property type="match status" value="1"/>
</dbReference>
<evidence type="ECO:0000259" key="9">
    <source>
        <dbReference type="Pfam" id="PF02397"/>
    </source>
</evidence>
<keyword evidence="4 8" id="KW-0812">Transmembrane</keyword>
<evidence type="ECO:0000313" key="11">
    <source>
        <dbReference type="Proteomes" id="UP000759103"/>
    </source>
</evidence>
<dbReference type="PANTHER" id="PTHR30576">
    <property type="entry name" value="COLANIC BIOSYNTHESIS UDP-GLUCOSE LIPID CARRIER TRANSFERASE"/>
    <property type="match status" value="1"/>
</dbReference>
<feature type="transmembrane region" description="Helical" evidence="8">
    <location>
        <begin position="60"/>
        <end position="81"/>
    </location>
</feature>
<evidence type="ECO:0000256" key="7">
    <source>
        <dbReference type="ARBA" id="ARBA00023169"/>
    </source>
</evidence>
<dbReference type="PANTHER" id="PTHR30576:SF0">
    <property type="entry name" value="UNDECAPRENYL-PHOSPHATE N-ACETYLGALACTOSAMINYL 1-PHOSPHATE TRANSFERASE-RELATED"/>
    <property type="match status" value="1"/>
</dbReference>
<evidence type="ECO:0000256" key="3">
    <source>
        <dbReference type="ARBA" id="ARBA00022679"/>
    </source>
</evidence>
<keyword evidence="5 8" id="KW-1133">Transmembrane helix</keyword>
<keyword evidence="7" id="KW-0270">Exopolysaccharide synthesis</keyword>
<protein>
    <submittedName>
        <fullName evidence="10">Undecaprenyl-phosphate glucose phosphotransferase</fullName>
        <ecNumber evidence="10">2.7.8.31</ecNumber>
    </submittedName>
</protein>
<dbReference type="InterPro" id="IPR017473">
    <property type="entry name" value="Undecaprenyl-P_gluc_Ptfrase"/>
</dbReference>
<keyword evidence="3 10" id="KW-0808">Transferase</keyword>
<gene>
    <name evidence="10" type="ORF">KZ820_08745</name>
</gene>
<name>A0ABS7BMH7_9SPHN</name>
<comment type="subcellular location">
    <subcellularLocation>
        <location evidence="1">Membrane</location>
        <topology evidence="1">Multi-pass membrane protein</topology>
    </subcellularLocation>
</comment>
<dbReference type="Gene3D" id="3.40.50.720">
    <property type="entry name" value="NAD(P)-binding Rossmann-like Domain"/>
    <property type="match status" value="1"/>
</dbReference>
<comment type="caution">
    <text evidence="10">The sequence shown here is derived from an EMBL/GenBank/DDBJ whole genome shotgun (WGS) entry which is preliminary data.</text>
</comment>
<dbReference type="EMBL" id="JAHXZN010000002">
    <property type="protein sequence ID" value="MBW6530821.1"/>
    <property type="molecule type" value="Genomic_DNA"/>
</dbReference>
<dbReference type="InterPro" id="IPR003362">
    <property type="entry name" value="Bact_transf"/>
</dbReference>
<keyword evidence="11" id="KW-1185">Reference proteome</keyword>
<evidence type="ECO:0000256" key="2">
    <source>
        <dbReference type="ARBA" id="ARBA00006464"/>
    </source>
</evidence>
<evidence type="ECO:0000256" key="5">
    <source>
        <dbReference type="ARBA" id="ARBA00022989"/>
    </source>
</evidence>
<evidence type="ECO:0000256" key="4">
    <source>
        <dbReference type="ARBA" id="ARBA00022692"/>
    </source>
</evidence>
<feature type="transmembrane region" description="Helical" evidence="8">
    <location>
        <begin position="304"/>
        <end position="325"/>
    </location>
</feature>
<feature type="transmembrane region" description="Helical" evidence="8">
    <location>
        <begin position="30"/>
        <end position="54"/>
    </location>
</feature>
<evidence type="ECO:0000256" key="1">
    <source>
        <dbReference type="ARBA" id="ARBA00004141"/>
    </source>
</evidence>
<dbReference type="EC" id="2.7.8.31" evidence="10"/>
<reference evidence="10 11" key="1">
    <citation type="submission" date="2021-07" db="EMBL/GenBank/DDBJ databases">
        <title>Sphingomonas sp.</title>
        <authorList>
            <person name="Feng G."/>
            <person name="Li J."/>
            <person name="Pan M."/>
        </authorList>
    </citation>
    <scope>NUCLEOTIDE SEQUENCE [LARGE SCALE GENOMIC DNA]</scope>
    <source>
        <strain evidence="10 11">RRHST34</strain>
    </source>
</reference>
<sequence>MFSRGKGTARRERVATVVRPTRVRRFTSNVIPSLIFVVDLLCLLISMPAALLLYEFSVGLAVVPGVHTAAAFIAGVAFFLIRQSRGVYSQSLAMLRSSDAAVALDYVFAALLSSAIVWQFGLVDEFSRGLTLWYVGSCVGSLLVSRFVLRALLHRLAVGGRIRQRVVLYGADTEIVERTCRMLDLQALPQLLLVGVADDYARRSRDETVGDLPFIGGFSELLAMARDGEVDQVLIALADLTRDRLDLILDKLSEVAIDISLIPREAIALAPDYRVNFVGAIPVLTLWQRPMRDGDTLLKDAEDLFIAAVALVFLSPLLLVTALAIKVTSRGPVLFKQPRFGFNNREIMVYKFRSMYVDRQDVSGAERTRKGDPRITPVGRLIRKLSIDELPQIWNVLRGEMSIVGPRPHATHMKVGDHYYFDAVKGYAARHRVKPGITGLAQVRGLRGEIQTIERAKRRVELDRYYIDHWSLTLDLKIIVQTVANILFDKNAY</sequence>
<evidence type="ECO:0000313" key="10">
    <source>
        <dbReference type="EMBL" id="MBW6530821.1"/>
    </source>
</evidence>
<keyword evidence="6 8" id="KW-0472">Membrane</keyword>
<evidence type="ECO:0000256" key="6">
    <source>
        <dbReference type="ARBA" id="ARBA00023136"/>
    </source>
</evidence>
<feature type="transmembrane region" description="Helical" evidence="8">
    <location>
        <begin position="132"/>
        <end position="153"/>
    </location>
</feature>
<dbReference type="InterPro" id="IPR017475">
    <property type="entry name" value="EPS_sugar_tfrase"/>
</dbReference>
<feature type="transmembrane region" description="Helical" evidence="8">
    <location>
        <begin position="102"/>
        <end position="120"/>
    </location>
</feature>
<dbReference type="NCBIfam" id="TIGR03023">
    <property type="entry name" value="WcaJ_sugtrans"/>
    <property type="match status" value="1"/>
</dbReference>